<evidence type="ECO:0000256" key="5">
    <source>
        <dbReference type="ARBA" id="ARBA00022723"/>
    </source>
</evidence>
<dbReference type="GO" id="GO:0008686">
    <property type="term" value="F:3,4-dihydroxy-2-butanone-4-phosphate synthase activity"/>
    <property type="evidence" value="ECO:0007669"/>
    <property type="project" value="UniProtKB-EC"/>
</dbReference>
<evidence type="ECO:0000256" key="1">
    <source>
        <dbReference type="ARBA" id="ARBA00002284"/>
    </source>
</evidence>
<keyword evidence="7" id="KW-1185">Reference proteome</keyword>
<dbReference type="SUPFAM" id="SSF55821">
    <property type="entry name" value="YrdC/RibB"/>
    <property type="match status" value="1"/>
</dbReference>
<dbReference type="Gene3D" id="3.90.870.10">
    <property type="entry name" value="DHBP synthase"/>
    <property type="match status" value="1"/>
</dbReference>
<dbReference type="GO" id="GO:0009231">
    <property type="term" value="P:riboflavin biosynthetic process"/>
    <property type="evidence" value="ECO:0007669"/>
    <property type="project" value="UniProtKB-UniPathway"/>
</dbReference>
<evidence type="ECO:0000256" key="3">
    <source>
        <dbReference type="ARBA" id="ARBA00012153"/>
    </source>
</evidence>
<dbReference type="GO" id="GO:0046872">
    <property type="term" value="F:metal ion binding"/>
    <property type="evidence" value="ECO:0007669"/>
    <property type="project" value="UniProtKB-KW"/>
</dbReference>
<dbReference type="InterPro" id="IPR000422">
    <property type="entry name" value="DHBP_synthase_RibB"/>
</dbReference>
<dbReference type="EMBL" id="BKZW01000004">
    <property type="protein sequence ID" value="GER91765.1"/>
    <property type="molecule type" value="Genomic_DNA"/>
</dbReference>
<dbReference type="Pfam" id="PF00926">
    <property type="entry name" value="DHBP_synthase"/>
    <property type="match status" value="1"/>
</dbReference>
<dbReference type="UniPathway" id="UPA00275">
    <property type="reaction ID" value="UER00399"/>
</dbReference>
<accession>A0A5J4KUZ4</accession>
<organism evidence="6 7">
    <name type="scientific">Dictyobacter vulcani</name>
    <dbReference type="NCBI Taxonomy" id="2607529"/>
    <lineage>
        <taxon>Bacteria</taxon>
        <taxon>Bacillati</taxon>
        <taxon>Chloroflexota</taxon>
        <taxon>Ktedonobacteria</taxon>
        <taxon>Ktedonobacterales</taxon>
        <taxon>Dictyobacteraceae</taxon>
        <taxon>Dictyobacter</taxon>
    </lineage>
</organism>
<keyword evidence="4" id="KW-0686">Riboflavin biosynthesis</keyword>
<reference evidence="6 7" key="1">
    <citation type="submission" date="2019-10" db="EMBL/GenBank/DDBJ databases">
        <title>Dictyobacter vulcani sp. nov., within the class Ktedonobacteria, isolated from soil of volcanic Mt. Zao.</title>
        <authorList>
            <person name="Zheng Y."/>
            <person name="Wang C.M."/>
            <person name="Sakai Y."/>
            <person name="Abe K."/>
            <person name="Yokota A."/>
            <person name="Yabe S."/>
        </authorList>
    </citation>
    <scope>NUCLEOTIDE SEQUENCE [LARGE SCALE GENOMIC DNA]</scope>
    <source>
        <strain evidence="6 7">W12</strain>
    </source>
</reference>
<comment type="pathway">
    <text evidence="2">Cofactor biosynthesis; riboflavin biosynthesis; 2-hydroxy-3-oxobutyl phosphate from D-ribulose 5-phosphate: step 1/1.</text>
</comment>
<dbReference type="PANTHER" id="PTHR21327:SF18">
    <property type="entry name" value="3,4-DIHYDROXY-2-BUTANONE 4-PHOSPHATE SYNTHASE"/>
    <property type="match status" value="1"/>
</dbReference>
<dbReference type="InterPro" id="IPR017945">
    <property type="entry name" value="DHBP_synth_RibB-like_a/b_dom"/>
</dbReference>
<comment type="function">
    <text evidence="1">Catalyzes the conversion of D-ribulose 5-phosphate to formate and 3,4-dihydroxy-2-butanone 4-phosphate.</text>
</comment>
<evidence type="ECO:0000313" key="6">
    <source>
        <dbReference type="EMBL" id="GER91765.1"/>
    </source>
</evidence>
<dbReference type="RefSeq" id="WP_198925653.1">
    <property type="nucleotide sequence ID" value="NZ_BKZW01000004.1"/>
</dbReference>
<evidence type="ECO:0000256" key="2">
    <source>
        <dbReference type="ARBA" id="ARBA00004904"/>
    </source>
</evidence>
<protein>
    <recommendedName>
        <fullName evidence="3">3,4-dihydroxy-2-butanone-4-phosphate synthase</fullName>
        <ecNumber evidence="3">4.1.99.12</ecNumber>
    </recommendedName>
</protein>
<evidence type="ECO:0000313" key="7">
    <source>
        <dbReference type="Proteomes" id="UP000326912"/>
    </source>
</evidence>
<gene>
    <name evidence="6" type="ORF">KDW_59270</name>
</gene>
<sequence>MHHKPETTFFHYLSVPEAIQTVQAGKLLLICDDEGRENEADLCLPAQFASPEKINFLLHEACGLICVAMAGELLDSLRLPLIAHEGEPLQGTAFTVSVDARHGTSTGISASDRAHTIRTLVDPTSRPEDLARPDMSFRCGRVPGVRWSARAYGGVGGPDAAGRPDAGSGNL</sequence>
<dbReference type="PANTHER" id="PTHR21327">
    <property type="entry name" value="GTP CYCLOHYDROLASE II-RELATED"/>
    <property type="match status" value="1"/>
</dbReference>
<dbReference type="AlphaFoldDB" id="A0A5J4KUZ4"/>
<proteinExistence type="predicted"/>
<dbReference type="Proteomes" id="UP000326912">
    <property type="component" value="Unassembled WGS sequence"/>
</dbReference>
<dbReference type="EC" id="4.1.99.12" evidence="3"/>
<comment type="caution">
    <text evidence="6">The sequence shown here is derived from an EMBL/GenBank/DDBJ whole genome shotgun (WGS) entry which is preliminary data.</text>
</comment>
<name>A0A5J4KUZ4_9CHLR</name>
<dbReference type="GO" id="GO:0005829">
    <property type="term" value="C:cytosol"/>
    <property type="evidence" value="ECO:0007669"/>
    <property type="project" value="TreeGrafter"/>
</dbReference>
<keyword evidence="5" id="KW-0479">Metal-binding</keyword>
<evidence type="ECO:0000256" key="4">
    <source>
        <dbReference type="ARBA" id="ARBA00022619"/>
    </source>
</evidence>